<protein>
    <submittedName>
        <fullName evidence="1">LIMR family protein</fullName>
    </submittedName>
</protein>
<name>A0A2I0WFZ6_9ASPA</name>
<sequence length="117" mass="13137">MALVLVGKIYFNVRHLSSASTNFPTSWTEFSRSQPCIGSTAHQCAAYLASASSESTRTMRASFPEYVVSLATIVGSVLSRKGIEYHDSLNLLLIEDLLMKFVNFRMSKYNDMHKILH</sequence>
<evidence type="ECO:0000313" key="1">
    <source>
        <dbReference type="EMBL" id="PKU74594.1"/>
    </source>
</evidence>
<organism evidence="1 2">
    <name type="scientific">Dendrobium catenatum</name>
    <dbReference type="NCBI Taxonomy" id="906689"/>
    <lineage>
        <taxon>Eukaryota</taxon>
        <taxon>Viridiplantae</taxon>
        <taxon>Streptophyta</taxon>
        <taxon>Embryophyta</taxon>
        <taxon>Tracheophyta</taxon>
        <taxon>Spermatophyta</taxon>
        <taxon>Magnoliopsida</taxon>
        <taxon>Liliopsida</taxon>
        <taxon>Asparagales</taxon>
        <taxon>Orchidaceae</taxon>
        <taxon>Epidendroideae</taxon>
        <taxon>Malaxideae</taxon>
        <taxon>Dendrobiinae</taxon>
        <taxon>Dendrobium</taxon>
    </lineage>
</organism>
<dbReference type="AlphaFoldDB" id="A0A2I0WFZ6"/>
<reference evidence="1 2" key="2">
    <citation type="journal article" date="2017" name="Nature">
        <title>The Apostasia genome and the evolution of orchids.</title>
        <authorList>
            <person name="Zhang G.Q."/>
            <person name="Liu K.W."/>
            <person name="Li Z."/>
            <person name="Lohaus R."/>
            <person name="Hsiao Y.Y."/>
            <person name="Niu S.C."/>
            <person name="Wang J.Y."/>
            <person name="Lin Y.C."/>
            <person name="Xu Q."/>
            <person name="Chen L.J."/>
            <person name="Yoshida K."/>
            <person name="Fujiwara S."/>
            <person name="Wang Z.W."/>
            <person name="Zhang Y.Q."/>
            <person name="Mitsuda N."/>
            <person name="Wang M."/>
            <person name="Liu G.H."/>
            <person name="Pecoraro L."/>
            <person name="Huang H.X."/>
            <person name="Xiao X.J."/>
            <person name="Lin M."/>
            <person name="Wu X.Y."/>
            <person name="Wu W.L."/>
            <person name="Chen Y.Y."/>
            <person name="Chang S.B."/>
            <person name="Sakamoto S."/>
            <person name="Ohme-Takagi M."/>
            <person name="Yagi M."/>
            <person name="Zeng S.J."/>
            <person name="Shen C.Y."/>
            <person name="Yeh C.M."/>
            <person name="Luo Y.B."/>
            <person name="Tsai W.C."/>
            <person name="Van de Peer Y."/>
            <person name="Liu Z.J."/>
        </authorList>
    </citation>
    <scope>NUCLEOTIDE SEQUENCE [LARGE SCALE GENOMIC DNA]</scope>
    <source>
        <tissue evidence="1">The whole plant</tissue>
    </source>
</reference>
<accession>A0A2I0WFZ6</accession>
<gene>
    <name evidence="1" type="ORF">MA16_Dca003797</name>
</gene>
<reference evidence="1 2" key="1">
    <citation type="journal article" date="2016" name="Sci. Rep.">
        <title>The Dendrobium catenatum Lindl. genome sequence provides insights into polysaccharide synthase, floral development and adaptive evolution.</title>
        <authorList>
            <person name="Zhang G.Q."/>
            <person name="Xu Q."/>
            <person name="Bian C."/>
            <person name="Tsai W.C."/>
            <person name="Yeh C.M."/>
            <person name="Liu K.W."/>
            <person name="Yoshida K."/>
            <person name="Zhang L.S."/>
            <person name="Chang S.B."/>
            <person name="Chen F."/>
            <person name="Shi Y."/>
            <person name="Su Y.Y."/>
            <person name="Zhang Y.Q."/>
            <person name="Chen L.J."/>
            <person name="Yin Y."/>
            <person name="Lin M."/>
            <person name="Huang H."/>
            <person name="Deng H."/>
            <person name="Wang Z.W."/>
            <person name="Zhu S.L."/>
            <person name="Zhao X."/>
            <person name="Deng C."/>
            <person name="Niu S.C."/>
            <person name="Huang J."/>
            <person name="Wang M."/>
            <person name="Liu G.H."/>
            <person name="Yang H.J."/>
            <person name="Xiao X.J."/>
            <person name="Hsiao Y.Y."/>
            <person name="Wu W.L."/>
            <person name="Chen Y.Y."/>
            <person name="Mitsuda N."/>
            <person name="Ohme-Takagi M."/>
            <person name="Luo Y.B."/>
            <person name="Van de Peer Y."/>
            <person name="Liu Z.J."/>
        </authorList>
    </citation>
    <scope>NUCLEOTIDE SEQUENCE [LARGE SCALE GENOMIC DNA]</scope>
    <source>
        <tissue evidence="1">The whole plant</tissue>
    </source>
</reference>
<evidence type="ECO:0000313" key="2">
    <source>
        <dbReference type="Proteomes" id="UP000233837"/>
    </source>
</evidence>
<proteinExistence type="predicted"/>
<keyword evidence="2" id="KW-1185">Reference proteome</keyword>
<dbReference type="Proteomes" id="UP000233837">
    <property type="component" value="Unassembled WGS sequence"/>
</dbReference>
<dbReference type="EMBL" id="KZ502674">
    <property type="protein sequence ID" value="PKU74594.1"/>
    <property type="molecule type" value="Genomic_DNA"/>
</dbReference>
<dbReference type="STRING" id="906689.A0A2I0WFZ6"/>